<dbReference type="AlphaFoldDB" id="A0AAD7BVM9"/>
<reference evidence="1" key="1">
    <citation type="submission" date="2023-03" db="EMBL/GenBank/DDBJ databases">
        <title>Massive genome expansion in bonnet fungi (Mycena s.s.) driven by repeated elements and novel gene families across ecological guilds.</title>
        <authorList>
            <consortium name="Lawrence Berkeley National Laboratory"/>
            <person name="Harder C.B."/>
            <person name="Miyauchi S."/>
            <person name="Viragh M."/>
            <person name="Kuo A."/>
            <person name="Thoen E."/>
            <person name="Andreopoulos B."/>
            <person name="Lu D."/>
            <person name="Skrede I."/>
            <person name="Drula E."/>
            <person name="Henrissat B."/>
            <person name="Morin E."/>
            <person name="Kohler A."/>
            <person name="Barry K."/>
            <person name="LaButti K."/>
            <person name="Morin E."/>
            <person name="Salamov A."/>
            <person name="Lipzen A."/>
            <person name="Mereny Z."/>
            <person name="Hegedus B."/>
            <person name="Baldrian P."/>
            <person name="Stursova M."/>
            <person name="Weitz H."/>
            <person name="Taylor A."/>
            <person name="Grigoriev I.V."/>
            <person name="Nagy L.G."/>
            <person name="Martin F."/>
            <person name="Kauserud H."/>
        </authorList>
    </citation>
    <scope>NUCLEOTIDE SEQUENCE</scope>
    <source>
        <strain evidence="1">CBHHK067</strain>
    </source>
</reference>
<comment type="caution">
    <text evidence="1">The sequence shown here is derived from an EMBL/GenBank/DDBJ whole genome shotgun (WGS) entry which is preliminary data.</text>
</comment>
<protein>
    <submittedName>
        <fullName evidence="1">Uncharacterized protein</fullName>
    </submittedName>
</protein>
<evidence type="ECO:0000313" key="2">
    <source>
        <dbReference type="Proteomes" id="UP001221757"/>
    </source>
</evidence>
<accession>A0AAD7BVM9</accession>
<dbReference type="EMBL" id="JARKIE010000502">
    <property type="protein sequence ID" value="KAJ7631809.1"/>
    <property type="molecule type" value="Genomic_DNA"/>
</dbReference>
<proteinExistence type="predicted"/>
<name>A0AAD7BVM9_MYCRO</name>
<dbReference type="Proteomes" id="UP001221757">
    <property type="component" value="Unassembled WGS sequence"/>
</dbReference>
<keyword evidence="2" id="KW-1185">Reference proteome</keyword>
<gene>
    <name evidence="1" type="ORF">B0H17DRAFT_1164188</name>
</gene>
<sequence>MRYASRKYIDLILTASSKWASWDPPHPIKASRGLRDRDKETGQFQKDGNIYEDAATAALAADIRPETLAPDEHMVISSEATQKREFSLGPHINVSGLVEASIKGQWKFRSGKTGVLLLMAQPRSALLPVTAFLKHLVDLPVLKDKCLVTETVSCHAYSMYLSTKSEDTISLALLATTPLPMAPLVSAGGEVGVSWWSETGGGVFTPLFVLKRVRKQGFVPYRGAPAPEDEDELWVDAESPWAPLNEDGEEELLTAKN</sequence>
<organism evidence="1 2">
    <name type="scientific">Mycena rosella</name>
    <name type="common">Pink bonnet</name>
    <name type="synonym">Agaricus rosellus</name>
    <dbReference type="NCBI Taxonomy" id="1033263"/>
    <lineage>
        <taxon>Eukaryota</taxon>
        <taxon>Fungi</taxon>
        <taxon>Dikarya</taxon>
        <taxon>Basidiomycota</taxon>
        <taxon>Agaricomycotina</taxon>
        <taxon>Agaricomycetes</taxon>
        <taxon>Agaricomycetidae</taxon>
        <taxon>Agaricales</taxon>
        <taxon>Marasmiineae</taxon>
        <taxon>Mycenaceae</taxon>
        <taxon>Mycena</taxon>
    </lineage>
</organism>
<evidence type="ECO:0000313" key="1">
    <source>
        <dbReference type="EMBL" id="KAJ7631809.1"/>
    </source>
</evidence>